<dbReference type="InterPro" id="IPR027859">
    <property type="entry name" value="KATNIP_dom"/>
</dbReference>
<feature type="region of interest" description="Disordered" evidence="2">
    <location>
        <begin position="1522"/>
        <end position="1544"/>
    </location>
</feature>
<reference evidence="5" key="1">
    <citation type="submission" date="2025-08" db="UniProtKB">
        <authorList>
            <consortium name="RefSeq"/>
        </authorList>
    </citation>
    <scope>IDENTIFICATION</scope>
</reference>
<protein>
    <submittedName>
        <fullName evidence="5">Katanin-interacting protein isoform X3</fullName>
    </submittedName>
</protein>
<sequence length="1544" mass="175393">MTLKYSGNNKPFTDEASDASNSYDEYLLLLQQRNRLLKKLKEKDEEQLKLERREQGFTLFLNGANVGLHLTSGKHYDKRHKSAGDGSFRPQFYDSNSRIKTAPSKAVPSKRKGWNEDPVGVLKIKSQSGEKLLVNDPDIQCGKYSDDFDPDDSIKEEADEESEHEDEISEEDKSNFLSQDEYSSEEDEQNNLHLTFTIEDAKVLRACLQTDSSVMQSLKEDSDNEDNSLEMEDECVSEDSGSVVSDENILVEDFEDDVDECTKKKNNDVLELTSVSTVQKHCPVSSRKQHKSDSFIPKNISADVLAAIEKENKQLAEFHEKRKSESPLRTNLTAPGYAQTVYENKPETLEDRPQTVPALTEADINTITQKVRKMTGRQQRKLLNMLAELEAPESLINTWSNSTHDSDKNKSFANNVCQEENDSEIVGPGTQEQEGLGTIGFNTISKENSITNKSFLLKIEFHSNWGNEHYIGLTELEFIDINMKSLVVKENDIKIASSHLVLTDVKSLINKKTKTTKENNMLKCKLVRNESLKVHIWLPIKNLAELGKVVIWNYNQSLQDLNIGVKHCKIIVNDKVLWDGTIGKGCGNQIFDYGHVVDINVSANTKEDKITENFEKFERNHLADESCEQRMEHMSRSKSTPLIGSLMNDRKQEKHHKEITTFLPSSTTVSSGKLSWLEDSPKVMKSMPSNKSSNLDTIFIDEQLPRSRPSSGRRSQLNLDTKDSEQDKLSKQNSVQKFNNATSNPKELDELFDLNVKPKQAKSGRRSQLDSEESRTNTPLSPLLKQSSFKDSQESLTNVNERTKFKENMNGDFDQFLKSIDNFKFCHKGRLTSNLDDYEDDGISSLLVPMKQKDIDLLQQANDTPKEVAKSLERFQLPVLPKGKELIINIKSTWGDRHYVGLNGIEVFTNKGSLAKVKSIDASPRDINILPEYEGDPRVVKNLIDGCYLTRDDSHLWLAPFTPGGDHFVILEFEEEISIAMIRVWNYNKSRIHSSRGACFVEMALDGKLIFIGEIARASGILSSSDPYGDMILFTTDEEILENVAANDSTFLTEYSNEEEAILALSSDFNQRPSTADKIESPKGRPFTCPKYREPVSPKSFKPLSIKEESFELNDDLSPVENKKEDIFDGDFCFCQVLSIFFSSTWGDPHYLGLTGLEVLGETFEKIPLSLDMLEASPRDLNDLEEYGEDDRTLDKLIDGVNLTMSDEHMWMIPFDEEGTHILKINFKQSIVITGIRVWNYNKSPDDTFRGAKSMHVYMDDQEVSPLEGFLIRKGPGHCHFDFAQDIIFNQYHIDNFNMDFSRHRKINLQKVVNEYEPTIMPCGFVFQLNLFSSWGDPYYIGLNGLQVFDKHGKEIKLTDNNITAYPYSVNILDGVVDDARTPDKLIDGINDTYDGSHMWLAPIIPSHINIVYIIFDEPVTISMVKLWNYSKTPNRGVRQFALLVDDLLVYSGVLPQCGAYARGILPGLQVSLMHYTILFTDNEEIAMKERGHILSSTVEEQTVKYTNERLELSNKNEKVKEIPKVDPAMRPKTSVKSTNKVSY</sequence>
<dbReference type="Pfam" id="PF14652">
    <property type="entry name" value="DUF4457"/>
    <property type="match status" value="3"/>
</dbReference>
<dbReference type="InterPro" id="IPR026704">
    <property type="entry name" value="KATNIP"/>
</dbReference>
<dbReference type="Proteomes" id="UP001652625">
    <property type="component" value="Chromosome 08"/>
</dbReference>
<feature type="compositionally biased region" description="Acidic residues" evidence="2">
    <location>
        <begin position="157"/>
        <end position="170"/>
    </location>
</feature>
<feature type="compositionally biased region" description="Basic and acidic residues" evidence="2">
    <location>
        <begin position="720"/>
        <end position="730"/>
    </location>
</feature>
<name>A0ABM4CC51_HYDVU</name>
<feature type="compositionally biased region" description="Low complexity" evidence="2">
    <location>
        <begin position="706"/>
        <end position="715"/>
    </location>
</feature>
<feature type="region of interest" description="Disordered" evidence="2">
    <location>
        <begin position="135"/>
        <end position="189"/>
    </location>
</feature>
<dbReference type="RefSeq" id="XP_065659258.1">
    <property type="nucleotide sequence ID" value="XM_065803186.1"/>
</dbReference>
<dbReference type="PANTHER" id="PTHR21534:SF0">
    <property type="entry name" value="KATANIN-INTERACTING PROTEIN"/>
    <property type="match status" value="1"/>
</dbReference>
<proteinExistence type="predicted"/>
<keyword evidence="4" id="KW-1185">Reference proteome</keyword>
<keyword evidence="1" id="KW-0175">Coiled coil</keyword>
<feature type="compositionally biased region" description="Polar residues" evidence="2">
    <location>
        <begin position="687"/>
        <end position="696"/>
    </location>
</feature>
<feature type="compositionally biased region" description="Polar residues" evidence="2">
    <location>
        <begin position="731"/>
        <end position="745"/>
    </location>
</feature>
<feature type="compositionally biased region" description="Polar residues" evidence="2">
    <location>
        <begin position="662"/>
        <end position="673"/>
    </location>
</feature>
<feature type="compositionally biased region" description="Polar residues" evidence="2">
    <location>
        <begin position="1535"/>
        <end position="1544"/>
    </location>
</feature>
<feature type="coiled-coil region" evidence="1">
    <location>
        <begin position="23"/>
        <end position="54"/>
    </location>
</feature>
<evidence type="ECO:0000313" key="5">
    <source>
        <dbReference type="RefSeq" id="XP_065659258.1"/>
    </source>
</evidence>
<feature type="domain" description="KATNIP" evidence="3">
    <location>
        <begin position="459"/>
        <end position="632"/>
    </location>
</feature>
<evidence type="ECO:0000256" key="2">
    <source>
        <dbReference type="SAM" id="MobiDB-lite"/>
    </source>
</evidence>
<feature type="compositionally biased region" description="Basic and acidic residues" evidence="2">
    <location>
        <begin position="650"/>
        <end position="659"/>
    </location>
</feature>
<evidence type="ECO:0000259" key="3">
    <source>
        <dbReference type="Pfam" id="PF14652"/>
    </source>
</evidence>
<organism evidence="4 5">
    <name type="scientific">Hydra vulgaris</name>
    <name type="common">Hydra</name>
    <name type="synonym">Hydra attenuata</name>
    <dbReference type="NCBI Taxonomy" id="6087"/>
    <lineage>
        <taxon>Eukaryota</taxon>
        <taxon>Metazoa</taxon>
        <taxon>Cnidaria</taxon>
        <taxon>Hydrozoa</taxon>
        <taxon>Hydroidolina</taxon>
        <taxon>Anthoathecata</taxon>
        <taxon>Aplanulata</taxon>
        <taxon>Hydridae</taxon>
        <taxon>Hydra</taxon>
    </lineage>
</organism>
<feature type="domain" description="KATNIP" evidence="3">
    <location>
        <begin position="888"/>
        <end position="1047"/>
    </location>
</feature>
<dbReference type="PANTHER" id="PTHR21534">
    <property type="entry name" value="KATANIN-INTERACTING PROTEIN"/>
    <property type="match status" value="1"/>
</dbReference>
<accession>A0ABM4CC51</accession>
<evidence type="ECO:0000256" key="1">
    <source>
        <dbReference type="SAM" id="Coils"/>
    </source>
</evidence>
<evidence type="ECO:0000313" key="4">
    <source>
        <dbReference type="Proteomes" id="UP001652625"/>
    </source>
</evidence>
<feature type="domain" description="KATNIP" evidence="3">
    <location>
        <begin position="1141"/>
        <end position="1457"/>
    </location>
</feature>
<feature type="compositionally biased region" description="Polar residues" evidence="2">
    <location>
        <begin position="776"/>
        <end position="795"/>
    </location>
</feature>
<gene>
    <name evidence="5" type="primary">LOC100211521</name>
</gene>
<dbReference type="GeneID" id="100211521"/>
<feature type="region of interest" description="Disordered" evidence="2">
    <location>
        <begin position="650"/>
        <end position="795"/>
    </location>
</feature>